<evidence type="ECO:0000313" key="2">
    <source>
        <dbReference type="EMBL" id="KOF79043.1"/>
    </source>
</evidence>
<dbReference type="AlphaFoldDB" id="A0A0L8GPW3"/>
<dbReference type="InterPro" id="IPR036691">
    <property type="entry name" value="Endo/exonu/phosph_ase_sf"/>
</dbReference>
<organism evidence="2">
    <name type="scientific">Octopus bimaculoides</name>
    <name type="common">California two-spotted octopus</name>
    <dbReference type="NCBI Taxonomy" id="37653"/>
    <lineage>
        <taxon>Eukaryota</taxon>
        <taxon>Metazoa</taxon>
        <taxon>Spiralia</taxon>
        <taxon>Lophotrochozoa</taxon>
        <taxon>Mollusca</taxon>
        <taxon>Cephalopoda</taxon>
        <taxon>Coleoidea</taxon>
        <taxon>Octopodiformes</taxon>
        <taxon>Octopoda</taxon>
        <taxon>Incirrata</taxon>
        <taxon>Octopodidae</taxon>
        <taxon>Octopus</taxon>
    </lineage>
</organism>
<dbReference type="EMBL" id="KQ420872">
    <property type="protein sequence ID" value="KOF79043.1"/>
    <property type="molecule type" value="Genomic_DNA"/>
</dbReference>
<proteinExistence type="predicted"/>
<dbReference type="PANTHER" id="PTHR23227">
    <property type="entry name" value="BUCENTAUR RELATED"/>
    <property type="match status" value="1"/>
</dbReference>
<reference evidence="2" key="1">
    <citation type="submission" date="2015-07" db="EMBL/GenBank/DDBJ databases">
        <title>MeaNS - Measles Nucleotide Surveillance Program.</title>
        <authorList>
            <person name="Tran T."/>
            <person name="Druce J."/>
        </authorList>
    </citation>
    <scope>NUCLEOTIDE SEQUENCE</scope>
    <source>
        <strain evidence="2">UCB-OBI-ISO-001</strain>
        <tissue evidence="2">Gonad</tissue>
    </source>
</reference>
<accession>A0A0L8GPW3</accession>
<evidence type="ECO:0000256" key="1">
    <source>
        <dbReference type="SAM" id="MobiDB-lite"/>
    </source>
</evidence>
<name>A0A0L8GPW3_OCTBM</name>
<gene>
    <name evidence="2" type="ORF">OCBIM_22029987mg</name>
</gene>
<dbReference type="PANTHER" id="PTHR23227:SF84">
    <property type="entry name" value="ENDONUCLEASE_EXONUCLEASE_PHOSPHATASE DOMAIN-CONTAINING PROTEIN"/>
    <property type="match status" value="1"/>
</dbReference>
<sequence>MLSEFPPKLVRRPLTNPNETKDKFYEDLSCVITEVPRADKLIILGDFNARVGRGGVSWEGVIGKHGVGNCNNISLLLLQTCAEHGLLITNTIFNLPTRNRTLWMHRHSKHWHLIDYVIIRKRDRQDVRVTKTMKAPKRLNIGKQKDSNVKQLFTDTLEQRLDPIVLQGKDIEEAWTALRVTLYDTAMECLGPSTKKHKDWFDENCTEIKQLLEEKHRVYKAHLTDPQVSFKEGQTADCTEHHPNEVAPDPGFLA</sequence>
<dbReference type="OrthoDB" id="6131434at2759"/>
<dbReference type="Gene3D" id="3.60.10.10">
    <property type="entry name" value="Endonuclease/exonuclease/phosphatase"/>
    <property type="match status" value="1"/>
</dbReference>
<dbReference type="SUPFAM" id="SSF56219">
    <property type="entry name" value="DNase I-like"/>
    <property type="match status" value="1"/>
</dbReference>
<feature type="region of interest" description="Disordered" evidence="1">
    <location>
        <begin position="232"/>
        <end position="254"/>
    </location>
</feature>
<protein>
    <recommendedName>
        <fullName evidence="3">Endonuclease/exonuclease/phosphatase domain-containing protein</fullName>
    </recommendedName>
</protein>
<dbReference type="InterPro" id="IPR027124">
    <property type="entry name" value="Swc5/CFDP1/2"/>
</dbReference>
<evidence type="ECO:0008006" key="3">
    <source>
        <dbReference type="Google" id="ProtNLM"/>
    </source>
</evidence>